<evidence type="ECO:0008006" key="5">
    <source>
        <dbReference type="Google" id="ProtNLM"/>
    </source>
</evidence>
<proteinExistence type="inferred from homology"/>
<reference evidence="4" key="1">
    <citation type="submission" date="2016-01" db="EMBL/GenBank/DDBJ databases">
        <title>Draft genome of Chromobacterium sp. F49.</title>
        <authorList>
            <person name="Hong K.W."/>
        </authorList>
    </citation>
    <scope>NUCLEOTIDE SEQUENCE [LARGE SCALE GENOMIC DNA]</scope>
    <source>
        <strain evidence="4">P7IIIA</strain>
    </source>
</reference>
<evidence type="ECO:0000256" key="1">
    <source>
        <dbReference type="ARBA" id="ARBA00044755"/>
    </source>
</evidence>
<protein>
    <recommendedName>
        <fullName evidence="5">Polymer-forming cytoskeletal protein</fullName>
    </recommendedName>
</protein>
<dbReference type="InterPro" id="IPR007607">
    <property type="entry name" value="BacA/B"/>
</dbReference>
<organism evidence="3 4">
    <name type="scientific">Fictibacillus phosphorivorans</name>
    <dbReference type="NCBI Taxonomy" id="1221500"/>
    <lineage>
        <taxon>Bacteria</taxon>
        <taxon>Bacillati</taxon>
        <taxon>Bacillota</taxon>
        <taxon>Bacilli</taxon>
        <taxon>Bacillales</taxon>
        <taxon>Fictibacillaceae</taxon>
        <taxon>Fictibacillus</taxon>
    </lineage>
</organism>
<dbReference type="Proteomes" id="UP000076567">
    <property type="component" value="Unassembled WGS sequence"/>
</dbReference>
<keyword evidence="4" id="KW-1185">Reference proteome</keyword>
<evidence type="ECO:0000313" key="4">
    <source>
        <dbReference type="Proteomes" id="UP000076567"/>
    </source>
</evidence>
<gene>
    <name evidence="3" type="ORF">AWM68_04705</name>
</gene>
<evidence type="ECO:0000256" key="2">
    <source>
        <dbReference type="SAM" id="MobiDB-lite"/>
    </source>
</evidence>
<evidence type="ECO:0000313" key="3">
    <source>
        <dbReference type="EMBL" id="KZE67162.1"/>
    </source>
</evidence>
<dbReference type="OrthoDB" id="1730007at2"/>
<dbReference type="Pfam" id="PF04519">
    <property type="entry name" value="Bactofilin"/>
    <property type="match status" value="2"/>
</dbReference>
<name>A0A163RME7_9BACL</name>
<sequence>MEKTANKNISISGSGTSSGGEYNQVKVNGSAHINGDLTCEEFKCNGSAHIEGNMTTETAKINGSTHIEGDIDAKEMTINGSADIDGNLFCKELKVQGSSSVKGDLKGKEIIIRGSASVQGNVSCEEVDVKGQVKIKGDCEAESFEAHGNFKIDGLLNAGTIDIELLRHCEAKEIGGENISVKKTRDSSGFKKLIKFFMSNHNDQLTAEVIEGDHLYLEHTHAEIVRGNTIEIGPGCVIKRVEYKTSLEVNESTKIGAQEKI</sequence>
<dbReference type="EMBL" id="LRFC01000012">
    <property type="protein sequence ID" value="KZE67162.1"/>
    <property type="molecule type" value="Genomic_DNA"/>
</dbReference>
<dbReference type="RefSeq" id="WP_066239863.1">
    <property type="nucleotide sequence ID" value="NZ_LRFC01000012.1"/>
</dbReference>
<comment type="similarity">
    <text evidence="1">Belongs to the bactofilin family.</text>
</comment>
<feature type="region of interest" description="Disordered" evidence="2">
    <location>
        <begin position="1"/>
        <end position="22"/>
    </location>
</feature>
<dbReference type="PANTHER" id="PTHR35024:SF4">
    <property type="entry name" value="POLYMER-FORMING CYTOSKELETAL PROTEIN"/>
    <property type="match status" value="1"/>
</dbReference>
<comment type="caution">
    <text evidence="3">The sequence shown here is derived from an EMBL/GenBank/DDBJ whole genome shotgun (WGS) entry which is preliminary data.</text>
</comment>
<dbReference type="AlphaFoldDB" id="A0A163RME7"/>
<dbReference type="PANTHER" id="PTHR35024">
    <property type="entry name" value="HYPOTHETICAL CYTOSOLIC PROTEIN"/>
    <property type="match status" value="1"/>
</dbReference>
<accession>A0A163RME7</accession>